<proteinExistence type="predicted"/>
<dbReference type="Pfam" id="PF06754">
    <property type="entry name" value="PhnG"/>
    <property type="match status" value="1"/>
</dbReference>
<keyword evidence="2" id="KW-1185">Reference proteome</keyword>
<sequence length="141" mass="16180">MLRRKERTEILIQYDSCLAAQFAAEITDRYDCFEIIAPHYGLTMMKMRESAQNSLFYIGEVLVTECKIEIESHIGIGIVVGMKNELAKHLAIIDAAYEANLPETVNWKEPLHIAQEKINETKVKKQALFLDTKVNFDTMEV</sequence>
<name>A0A2V3WDK1_9BACI</name>
<evidence type="ECO:0000313" key="1">
    <source>
        <dbReference type="EMBL" id="PXW90275.1"/>
    </source>
</evidence>
<protein>
    <submittedName>
        <fullName evidence="1">Alpha-D-ribose 1-methylphosphonate 5-triphosphate synthase subunit PhnG</fullName>
    </submittedName>
</protein>
<dbReference type="AlphaFoldDB" id="A0A2V3WDK1"/>
<organism evidence="1 2">
    <name type="scientific">Pseudogracilibacillus auburnensis</name>
    <dbReference type="NCBI Taxonomy" id="1494959"/>
    <lineage>
        <taxon>Bacteria</taxon>
        <taxon>Bacillati</taxon>
        <taxon>Bacillota</taxon>
        <taxon>Bacilli</taxon>
        <taxon>Bacillales</taxon>
        <taxon>Bacillaceae</taxon>
        <taxon>Pseudogracilibacillus</taxon>
    </lineage>
</organism>
<dbReference type="GO" id="GO:0019634">
    <property type="term" value="P:organic phosphonate metabolic process"/>
    <property type="evidence" value="ECO:0007669"/>
    <property type="project" value="InterPro"/>
</dbReference>
<dbReference type="Proteomes" id="UP000247978">
    <property type="component" value="Unassembled WGS sequence"/>
</dbReference>
<dbReference type="NCBIfam" id="TIGR03293">
    <property type="entry name" value="PhnG_redo"/>
    <property type="match status" value="1"/>
</dbReference>
<dbReference type="EMBL" id="QJJQ01000001">
    <property type="protein sequence ID" value="PXW90275.1"/>
    <property type="molecule type" value="Genomic_DNA"/>
</dbReference>
<dbReference type="InterPro" id="IPR009609">
    <property type="entry name" value="Phosphonate_metab_PhnG"/>
</dbReference>
<evidence type="ECO:0000313" key="2">
    <source>
        <dbReference type="Proteomes" id="UP000247978"/>
    </source>
</evidence>
<dbReference type="RefSeq" id="WP_342353133.1">
    <property type="nucleotide sequence ID" value="NZ_JBHUHB010000001.1"/>
</dbReference>
<comment type="caution">
    <text evidence="1">The sequence shown here is derived from an EMBL/GenBank/DDBJ whole genome shotgun (WGS) entry which is preliminary data.</text>
</comment>
<gene>
    <name evidence="1" type="ORF">DFR56_101186</name>
</gene>
<reference evidence="1 2" key="1">
    <citation type="submission" date="2018-05" db="EMBL/GenBank/DDBJ databases">
        <title>Genomic Encyclopedia of Type Strains, Phase IV (KMG-IV): sequencing the most valuable type-strain genomes for metagenomic binning, comparative biology and taxonomic classification.</title>
        <authorList>
            <person name="Goeker M."/>
        </authorList>
    </citation>
    <scope>NUCLEOTIDE SEQUENCE [LARGE SCALE GENOMIC DNA]</scope>
    <source>
        <strain evidence="1 2">DSM 28556</strain>
    </source>
</reference>
<dbReference type="GO" id="GO:0015716">
    <property type="term" value="P:organic phosphonate transport"/>
    <property type="evidence" value="ECO:0007669"/>
    <property type="project" value="InterPro"/>
</dbReference>
<accession>A0A2V3WDK1</accession>